<keyword evidence="2" id="KW-1185">Reference proteome</keyword>
<dbReference type="KEGG" id="rpon:G3256_15505"/>
<dbReference type="RefSeq" id="WP_169641695.1">
    <property type="nucleotide sequence ID" value="NZ_CP048788.1"/>
</dbReference>
<dbReference type="AlphaFoldDB" id="A0A858SZY8"/>
<dbReference type="Proteomes" id="UP000503308">
    <property type="component" value="Chromosome"/>
</dbReference>
<evidence type="ECO:0000313" key="2">
    <source>
        <dbReference type="Proteomes" id="UP000503308"/>
    </source>
</evidence>
<name>A0A858SZY8_9RHOB</name>
<gene>
    <name evidence="1" type="ORF">G3256_15505</name>
</gene>
<reference evidence="1 2" key="1">
    <citation type="submission" date="2020-02" db="EMBL/GenBank/DDBJ databases">
        <title>Genome sequence of Roseobacter ponti.</title>
        <authorList>
            <person name="Hollensteiner J."/>
            <person name="Schneider D."/>
            <person name="Poehlein A."/>
            <person name="Daniel R."/>
        </authorList>
    </citation>
    <scope>NUCLEOTIDE SEQUENCE [LARGE SCALE GENOMIC DNA]</scope>
    <source>
        <strain evidence="1 2">DSM 106830</strain>
    </source>
</reference>
<dbReference type="EMBL" id="CP048788">
    <property type="protein sequence ID" value="QJF52476.1"/>
    <property type="molecule type" value="Genomic_DNA"/>
</dbReference>
<sequence length="52" mass="4952">MTSQNLIAVALVATFLAGCTGGNQSMGREAAPSPATGVSVSGEAVVGVSTQG</sequence>
<accession>A0A858SZY8</accession>
<evidence type="ECO:0000313" key="1">
    <source>
        <dbReference type="EMBL" id="QJF52476.1"/>
    </source>
</evidence>
<proteinExistence type="predicted"/>
<organism evidence="1 2">
    <name type="scientific">Roseobacter ponti</name>
    <dbReference type="NCBI Taxonomy" id="1891787"/>
    <lineage>
        <taxon>Bacteria</taxon>
        <taxon>Pseudomonadati</taxon>
        <taxon>Pseudomonadota</taxon>
        <taxon>Alphaproteobacteria</taxon>
        <taxon>Rhodobacterales</taxon>
        <taxon>Roseobacteraceae</taxon>
        <taxon>Roseobacter</taxon>
    </lineage>
</organism>
<protein>
    <submittedName>
        <fullName evidence="1">Uncharacterized protein</fullName>
    </submittedName>
</protein>